<evidence type="ECO:0000313" key="3">
    <source>
        <dbReference type="EMBL" id="MBD7907385.1"/>
    </source>
</evidence>
<feature type="transmembrane region" description="Helical" evidence="1">
    <location>
        <begin position="104"/>
        <end position="127"/>
    </location>
</feature>
<accession>A0ABR8PGU1</accession>
<name>A0ABR8PGU1_9BACL</name>
<dbReference type="RefSeq" id="WP_191688566.1">
    <property type="nucleotide sequence ID" value="NZ_JACSQY010000002.1"/>
</dbReference>
<keyword evidence="4" id="KW-1185">Reference proteome</keyword>
<evidence type="ECO:0000313" key="4">
    <source>
        <dbReference type="Proteomes" id="UP000659496"/>
    </source>
</evidence>
<organism evidence="3 4">
    <name type="scientific">Sporosarcina gallistercoris</name>
    <dbReference type="NCBI Taxonomy" id="2762245"/>
    <lineage>
        <taxon>Bacteria</taxon>
        <taxon>Bacillati</taxon>
        <taxon>Bacillota</taxon>
        <taxon>Bacilli</taxon>
        <taxon>Bacillales</taxon>
        <taxon>Caryophanaceae</taxon>
        <taxon>Sporosarcina</taxon>
    </lineage>
</organism>
<dbReference type="EMBL" id="JACSQY010000002">
    <property type="protein sequence ID" value="MBD7907385.1"/>
    <property type="molecule type" value="Genomic_DNA"/>
</dbReference>
<keyword evidence="1" id="KW-0812">Transmembrane</keyword>
<keyword evidence="1" id="KW-1133">Transmembrane helix</keyword>
<dbReference type="InterPro" id="IPR025273">
    <property type="entry name" value="DUF4064"/>
</dbReference>
<sequence>MNRTAEKVLGIIGLVFTVLGVIASIFGAVIFNMFSTNPDFRTEMEMELYSDPTMTTADIDMIFNIFDTLGGFLWLGVVFLVISLVLTIIGLIKIWNNKNPKLAGIMFILGGLTGGILSLTSILLYIAGILCLTKKPKTTYPDEHIITDTPPEDGGMRPL</sequence>
<feature type="domain" description="DUF4064" evidence="2">
    <location>
        <begin position="2"/>
        <end position="116"/>
    </location>
</feature>
<feature type="transmembrane region" description="Helical" evidence="1">
    <location>
        <begin position="71"/>
        <end position="92"/>
    </location>
</feature>
<evidence type="ECO:0000256" key="1">
    <source>
        <dbReference type="SAM" id="Phobius"/>
    </source>
</evidence>
<dbReference type="Proteomes" id="UP000659496">
    <property type="component" value="Unassembled WGS sequence"/>
</dbReference>
<feature type="transmembrane region" description="Helical" evidence="1">
    <location>
        <begin position="12"/>
        <end position="34"/>
    </location>
</feature>
<keyword evidence="1" id="KW-0472">Membrane</keyword>
<proteinExistence type="predicted"/>
<dbReference type="Pfam" id="PF13273">
    <property type="entry name" value="DUF4064"/>
    <property type="match status" value="1"/>
</dbReference>
<evidence type="ECO:0000259" key="2">
    <source>
        <dbReference type="Pfam" id="PF13273"/>
    </source>
</evidence>
<protein>
    <submittedName>
        <fullName evidence="3">DUF4064 domain-containing protein</fullName>
    </submittedName>
</protein>
<gene>
    <name evidence="3" type="ORF">H9659_03430</name>
</gene>
<comment type="caution">
    <text evidence="3">The sequence shown here is derived from an EMBL/GenBank/DDBJ whole genome shotgun (WGS) entry which is preliminary data.</text>
</comment>
<reference evidence="3 4" key="1">
    <citation type="submission" date="2020-08" db="EMBL/GenBank/DDBJ databases">
        <title>A Genomic Blueprint of the Chicken Gut Microbiome.</title>
        <authorList>
            <person name="Gilroy R."/>
            <person name="Ravi A."/>
            <person name="Getino M."/>
            <person name="Pursley I."/>
            <person name="Horton D.L."/>
            <person name="Alikhan N.-F."/>
            <person name="Baker D."/>
            <person name="Gharbi K."/>
            <person name="Hall N."/>
            <person name="Watson M."/>
            <person name="Adriaenssens E.M."/>
            <person name="Foster-Nyarko E."/>
            <person name="Jarju S."/>
            <person name="Secka A."/>
            <person name="Antonio M."/>
            <person name="Oren A."/>
            <person name="Chaudhuri R."/>
            <person name="La Ragione R.M."/>
            <person name="Hildebrand F."/>
            <person name="Pallen M.J."/>
        </authorList>
    </citation>
    <scope>NUCLEOTIDE SEQUENCE [LARGE SCALE GENOMIC DNA]</scope>
    <source>
        <strain evidence="3 4">Sa3CUA8</strain>
    </source>
</reference>